<evidence type="ECO:0000256" key="2">
    <source>
        <dbReference type="SAM" id="Phobius"/>
    </source>
</evidence>
<gene>
    <name evidence="3" type="ORF">FAZ21_18975</name>
</gene>
<organism evidence="3 4">
    <name type="scientific">Chitiniphilus eburneus</name>
    <dbReference type="NCBI Taxonomy" id="2571148"/>
    <lineage>
        <taxon>Bacteria</taxon>
        <taxon>Pseudomonadati</taxon>
        <taxon>Pseudomonadota</taxon>
        <taxon>Betaproteobacteria</taxon>
        <taxon>Neisseriales</taxon>
        <taxon>Chitinibacteraceae</taxon>
        <taxon>Chitiniphilus</taxon>
    </lineage>
</organism>
<proteinExistence type="predicted"/>
<reference evidence="3 4" key="1">
    <citation type="submission" date="2019-04" db="EMBL/GenBank/DDBJ databases">
        <title>Chitiniphilus eburnea sp. nov., a novel chitinolytic bacterium isolated from aquaculture sludge.</title>
        <authorList>
            <person name="Sheng M."/>
        </authorList>
    </citation>
    <scope>NUCLEOTIDE SEQUENCE [LARGE SCALE GENOMIC DNA]</scope>
    <source>
        <strain evidence="3 4">HX-2-15</strain>
    </source>
</reference>
<dbReference type="RefSeq" id="WP_136775008.1">
    <property type="nucleotide sequence ID" value="NZ_CP156074.1"/>
</dbReference>
<dbReference type="OrthoDB" id="9940796at2"/>
<feature type="region of interest" description="Disordered" evidence="1">
    <location>
        <begin position="1"/>
        <end position="27"/>
    </location>
</feature>
<evidence type="ECO:0000313" key="4">
    <source>
        <dbReference type="Proteomes" id="UP000310016"/>
    </source>
</evidence>
<evidence type="ECO:0000313" key="3">
    <source>
        <dbReference type="EMBL" id="TJZ64607.1"/>
    </source>
</evidence>
<comment type="caution">
    <text evidence="3">The sequence shown here is derived from an EMBL/GenBank/DDBJ whole genome shotgun (WGS) entry which is preliminary data.</text>
</comment>
<dbReference type="Proteomes" id="UP000310016">
    <property type="component" value="Unassembled WGS sequence"/>
</dbReference>
<sequence length="62" mass="6221">MADQTQQPAEPASPLPDSVAPAPSEPTTVAGTLGTVWGAWIGCVLGTAVVGSVYGSRRIARA</sequence>
<dbReference type="EMBL" id="SUMF01000044">
    <property type="protein sequence ID" value="TJZ64607.1"/>
    <property type="molecule type" value="Genomic_DNA"/>
</dbReference>
<name>A0A4U0PAC8_9NEIS</name>
<keyword evidence="2" id="KW-0812">Transmembrane</keyword>
<evidence type="ECO:0000256" key="1">
    <source>
        <dbReference type="SAM" id="MobiDB-lite"/>
    </source>
</evidence>
<feature type="transmembrane region" description="Helical" evidence="2">
    <location>
        <begin position="37"/>
        <end position="56"/>
    </location>
</feature>
<dbReference type="AlphaFoldDB" id="A0A4U0PAC8"/>
<keyword evidence="2" id="KW-0472">Membrane</keyword>
<protein>
    <submittedName>
        <fullName evidence="3">Uncharacterized protein</fullName>
    </submittedName>
</protein>
<accession>A0A4U0PAC8</accession>
<keyword evidence="2" id="KW-1133">Transmembrane helix</keyword>
<keyword evidence="4" id="KW-1185">Reference proteome</keyword>